<dbReference type="CDD" id="cd03801">
    <property type="entry name" value="GT4_PimA-like"/>
    <property type="match status" value="1"/>
</dbReference>
<dbReference type="EMBL" id="JABCQL010000043">
    <property type="protein sequence ID" value="MBF0857378.1"/>
    <property type="molecule type" value="Genomic_DNA"/>
</dbReference>
<dbReference type="Gene3D" id="3.40.50.11090">
    <property type="match status" value="1"/>
</dbReference>
<comment type="caution">
    <text evidence="2">The sequence shown here is derived from an EMBL/GenBank/DDBJ whole genome shotgun (WGS) entry which is preliminary data.</text>
</comment>
<reference evidence="2" key="1">
    <citation type="submission" date="2020-04" db="EMBL/GenBank/DDBJ databases">
        <authorList>
            <person name="Sombolestani A."/>
        </authorList>
    </citation>
    <scope>NUCLEOTIDE SEQUENCE</scope>
    <source>
        <strain evidence="2">LMG1408</strain>
    </source>
</reference>
<dbReference type="Pfam" id="PF22772">
    <property type="entry name" value="WsaF_C"/>
    <property type="match status" value="1"/>
</dbReference>
<feature type="domain" description="WsaF C-terminal" evidence="1">
    <location>
        <begin position="170"/>
        <end position="293"/>
    </location>
</feature>
<gene>
    <name evidence="2" type="ORF">HKD20_12865</name>
</gene>
<proteinExistence type="predicted"/>
<accession>A0AB35ARC7</accession>
<sequence>MSHIAWFIPSLIQGSGGHRTMLQHAYAMEQAGDTCHIYLEGSGDQKQASQLIERLFGYKFKYVSFGWQDIQTVDIAVATIWYSAIIVRNLPFDCIRCYFVQDYEAMFNPMGDAYLLAENSYRYGLIPITIGRWLKHELGKRFQVPAYHFDFGADQNIYRPLEEKRHEQSICFIYQLDKPRRCSHIGLEALGIVKHRRPDVQIYLFGSSPQDKGHIWFEHQHLGLLSLEECNSLYNRCTIGLCLSSSNPSRIPFEMMAAGLPLVELWRDNNFYDLPPEAVSLSDQTPESLAEAMLLLLDNPEERERMSQAGIEYMAVRTLQNETDTVLEAFSKLKQGVFPQLEPDLPLYNKPPITADCRRDSVPDLAYSHIPRPAYSRFQSLPLPLRNLLRRCYRKVRRFLMEG</sequence>
<name>A0AB35ARC7_GLUOY</name>
<evidence type="ECO:0000313" key="3">
    <source>
        <dbReference type="Proteomes" id="UP000603665"/>
    </source>
</evidence>
<evidence type="ECO:0000313" key="2">
    <source>
        <dbReference type="EMBL" id="MBF0857378.1"/>
    </source>
</evidence>
<organism evidence="2 3">
    <name type="scientific">Gluconobacter oxydans</name>
    <name type="common">Gluconobacter suboxydans</name>
    <dbReference type="NCBI Taxonomy" id="442"/>
    <lineage>
        <taxon>Bacteria</taxon>
        <taxon>Pseudomonadati</taxon>
        <taxon>Pseudomonadota</taxon>
        <taxon>Alphaproteobacteria</taxon>
        <taxon>Acetobacterales</taxon>
        <taxon>Acetobacteraceae</taxon>
        <taxon>Gluconobacter</taxon>
    </lineage>
</organism>
<dbReference type="Gene3D" id="3.40.50.2000">
    <property type="entry name" value="Glycogen Phosphorylase B"/>
    <property type="match status" value="1"/>
</dbReference>
<protein>
    <submittedName>
        <fullName evidence="2">Glycosyltransferase family 4 protein</fullName>
    </submittedName>
</protein>
<dbReference type="AlphaFoldDB" id="A0AB35ARC7"/>
<reference evidence="2" key="2">
    <citation type="submission" date="2023-10" db="EMBL/GenBank/DDBJ databases">
        <title>Description of novel Gluconobacter species.</title>
        <authorList>
            <person name="Cleenwerck I."/>
            <person name="Cnockaert M."/>
            <person name="Borremans W."/>
            <person name="Wieme A.D."/>
            <person name="De Vuyst L."/>
            <person name="Vandamme P."/>
        </authorList>
    </citation>
    <scope>NUCLEOTIDE SEQUENCE</scope>
    <source>
        <strain evidence="2">LMG1408</strain>
    </source>
</reference>
<dbReference type="Proteomes" id="UP000603665">
    <property type="component" value="Unassembled WGS sequence"/>
</dbReference>
<dbReference type="InterPro" id="IPR055050">
    <property type="entry name" value="WsaF_C"/>
</dbReference>
<dbReference type="SUPFAM" id="SSF53756">
    <property type="entry name" value="UDP-Glycosyltransferase/glycogen phosphorylase"/>
    <property type="match status" value="1"/>
</dbReference>
<evidence type="ECO:0000259" key="1">
    <source>
        <dbReference type="Pfam" id="PF22772"/>
    </source>
</evidence>
<dbReference type="RefSeq" id="WP_062268741.1">
    <property type="nucleotide sequence ID" value="NZ_BJNM01000064.1"/>
</dbReference>